<dbReference type="EMBL" id="JAUCBP010000013">
    <property type="protein sequence ID" value="MDM7862096.1"/>
    <property type="molecule type" value="Genomic_DNA"/>
</dbReference>
<reference evidence="1 2" key="1">
    <citation type="submission" date="2023-06" db="EMBL/GenBank/DDBJ databases">
        <title>Alteromonas sp. ASW11-36 isolated from intertidal sand.</title>
        <authorList>
            <person name="Li Y."/>
        </authorList>
    </citation>
    <scope>NUCLEOTIDE SEQUENCE [LARGE SCALE GENOMIC DNA]</scope>
    <source>
        <strain evidence="1 2">ASW11-36</strain>
    </source>
</reference>
<name>A0ABT7T101_9ALTE</name>
<dbReference type="InterPro" id="IPR009813">
    <property type="entry name" value="Uncharacterised_YebG"/>
</dbReference>
<evidence type="ECO:0000313" key="2">
    <source>
        <dbReference type="Proteomes" id="UP001234343"/>
    </source>
</evidence>
<dbReference type="Pfam" id="PF07130">
    <property type="entry name" value="YebG"/>
    <property type="match status" value="1"/>
</dbReference>
<gene>
    <name evidence="1" type="ORF">QTP81_15940</name>
</gene>
<dbReference type="Gene3D" id="1.10.10.710">
    <property type="entry name" value="PSPTO_1197 like"/>
    <property type="match status" value="1"/>
</dbReference>
<organism evidence="1 2">
    <name type="scientific">Alteromonas arenosi</name>
    <dbReference type="NCBI Taxonomy" id="3055817"/>
    <lineage>
        <taxon>Bacteria</taxon>
        <taxon>Pseudomonadati</taxon>
        <taxon>Pseudomonadota</taxon>
        <taxon>Gammaproteobacteria</taxon>
        <taxon>Alteromonadales</taxon>
        <taxon>Alteromonadaceae</taxon>
        <taxon>Alteromonas/Salinimonas group</taxon>
        <taxon>Alteromonas</taxon>
    </lineage>
</organism>
<comment type="caution">
    <text evidence="1">The sequence shown here is derived from an EMBL/GenBank/DDBJ whole genome shotgun (WGS) entry which is preliminary data.</text>
</comment>
<sequence length="97" mass="10524">MAISIQYVVTYKGVEKLVTTDKKAADQYDKMLDVADNLQQYLTAKGVAMSEAELESLTFLLAQEKLNVSKLLKGSPADQLLAEDAAEVVEINSAKAS</sequence>
<proteinExistence type="predicted"/>
<accession>A0ABT7T101</accession>
<keyword evidence="2" id="KW-1185">Reference proteome</keyword>
<evidence type="ECO:0000313" key="1">
    <source>
        <dbReference type="EMBL" id="MDM7862096.1"/>
    </source>
</evidence>
<dbReference type="Proteomes" id="UP001234343">
    <property type="component" value="Unassembled WGS sequence"/>
</dbReference>
<dbReference type="RefSeq" id="WP_289366848.1">
    <property type="nucleotide sequence ID" value="NZ_JAUCBP010000013.1"/>
</dbReference>
<dbReference type="InterPro" id="IPR038627">
    <property type="entry name" value="YebG-like_sf"/>
</dbReference>
<protein>
    <submittedName>
        <fullName evidence="1">YebG family protein</fullName>
    </submittedName>
</protein>